<sequence>MKKISALLLGIYSVLLIACSGSDTYRGSWKATDFKGAKFEISFDAKSFTVKDSTGKNIKFDYTQNSVKIANSIKTYGIKLGDGRGYQINFPKNNDESLALIIDQNGSPIYTISRKAYLKYEDIYKLE</sequence>
<dbReference type="EMBL" id="JAPWGM010000005">
    <property type="protein sequence ID" value="MCZ4245404.1"/>
    <property type="molecule type" value="Genomic_DNA"/>
</dbReference>
<keyword evidence="3" id="KW-1185">Reference proteome</keyword>
<feature type="signal peptide" evidence="1">
    <location>
        <begin position="1"/>
        <end position="18"/>
    </location>
</feature>
<gene>
    <name evidence="2" type="ORF">O0955_15450</name>
</gene>
<name>A0ABT4LBX1_9SPHI</name>
<proteinExistence type="predicted"/>
<evidence type="ECO:0000313" key="3">
    <source>
        <dbReference type="Proteomes" id="UP001144347"/>
    </source>
</evidence>
<dbReference type="PROSITE" id="PS51257">
    <property type="entry name" value="PROKAR_LIPOPROTEIN"/>
    <property type="match status" value="1"/>
</dbReference>
<evidence type="ECO:0000256" key="1">
    <source>
        <dbReference type="SAM" id="SignalP"/>
    </source>
</evidence>
<evidence type="ECO:0008006" key="4">
    <source>
        <dbReference type="Google" id="ProtNLM"/>
    </source>
</evidence>
<reference evidence="2" key="1">
    <citation type="submission" date="2022-12" db="EMBL/GenBank/DDBJ databases">
        <title>Genome sequence of HCMS5-2.</title>
        <authorList>
            <person name="Woo H."/>
        </authorList>
    </citation>
    <scope>NUCLEOTIDE SEQUENCE</scope>
    <source>
        <strain evidence="2">HCMS5-2</strain>
    </source>
</reference>
<organism evidence="2 3">
    <name type="scientific">Pedobacter punctiformis</name>
    <dbReference type="NCBI Taxonomy" id="3004097"/>
    <lineage>
        <taxon>Bacteria</taxon>
        <taxon>Pseudomonadati</taxon>
        <taxon>Bacteroidota</taxon>
        <taxon>Sphingobacteriia</taxon>
        <taxon>Sphingobacteriales</taxon>
        <taxon>Sphingobacteriaceae</taxon>
        <taxon>Pedobacter</taxon>
    </lineage>
</organism>
<keyword evidence="1" id="KW-0732">Signal</keyword>
<evidence type="ECO:0000313" key="2">
    <source>
        <dbReference type="EMBL" id="MCZ4245404.1"/>
    </source>
</evidence>
<accession>A0ABT4LBX1</accession>
<dbReference type="Proteomes" id="UP001144347">
    <property type="component" value="Unassembled WGS sequence"/>
</dbReference>
<protein>
    <recommendedName>
        <fullName evidence="4">Lipoprotein</fullName>
    </recommendedName>
</protein>
<comment type="caution">
    <text evidence="2">The sequence shown here is derived from an EMBL/GenBank/DDBJ whole genome shotgun (WGS) entry which is preliminary data.</text>
</comment>
<dbReference type="RefSeq" id="WP_269428459.1">
    <property type="nucleotide sequence ID" value="NZ_JAPWGM010000005.1"/>
</dbReference>
<feature type="chain" id="PRO_5045288669" description="Lipoprotein" evidence="1">
    <location>
        <begin position="19"/>
        <end position="127"/>
    </location>
</feature>